<evidence type="ECO:0000259" key="2">
    <source>
        <dbReference type="PROSITE" id="PS50937"/>
    </source>
</evidence>
<dbReference type="Proteomes" id="UP000664349">
    <property type="component" value="Unassembled WGS sequence"/>
</dbReference>
<evidence type="ECO:0000313" key="6">
    <source>
        <dbReference type="Proteomes" id="UP000664349"/>
    </source>
</evidence>
<sequence length="156" mass="17572">MLIGELARQTGCEVETIRYYEREGLLSAPLRSASGYRRYNAEQLGELNFILHCRSLGMSLADIRQLAAFKADSSLACDDINQLIDRQVSKVHQQVESLRLLEQQLLALRDRCHDHHTVAECGILQTLVEASEGEPCVCHTPFGQDPHPHPHSVEKQ</sequence>
<reference evidence="4 5" key="1">
    <citation type="submission" date="2017-02" db="EMBL/GenBank/DDBJ databases">
        <title>Chromobacterium haemolyticum H5244.</title>
        <authorList>
            <person name="Gulvik C.A."/>
        </authorList>
    </citation>
    <scope>NUCLEOTIDE SEQUENCE [LARGE SCALE GENOMIC DNA]</scope>
    <source>
        <strain evidence="4 5">H5244</strain>
    </source>
</reference>
<dbReference type="GO" id="GO:0046872">
    <property type="term" value="F:metal ion binding"/>
    <property type="evidence" value="ECO:0007669"/>
    <property type="project" value="InterPro"/>
</dbReference>
<dbReference type="Pfam" id="PF13411">
    <property type="entry name" value="MerR_1"/>
    <property type="match status" value="1"/>
</dbReference>
<dbReference type="InterPro" id="IPR009061">
    <property type="entry name" value="DNA-bd_dom_put_sf"/>
</dbReference>
<proteinExistence type="predicted"/>
<dbReference type="InterPro" id="IPR011791">
    <property type="entry name" value="CadR-PbrR"/>
</dbReference>
<dbReference type="PANTHER" id="PTHR30204:SF92">
    <property type="entry name" value="HTH-TYPE TRANSCRIPTIONAL REGULATOR ZNTR"/>
    <property type="match status" value="1"/>
</dbReference>
<dbReference type="GO" id="GO:0003677">
    <property type="term" value="F:DNA binding"/>
    <property type="evidence" value="ECO:0007669"/>
    <property type="project" value="UniProtKB-KW"/>
</dbReference>
<keyword evidence="6" id="KW-1185">Reference proteome</keyword>
<name>A0A1W0DCU2_9NEIS</name>
<accession>A0A1W0DCU2</accession>
<dbReference type="EMBL" id="JAFLRD010000012">
    <property type="protein sequence ID" value="MBO0416997.1"/>
    <property type="molecule type" value="Genomic_DNA"/>
</dbReference>
<comment type="caution">
    <text evidence="4">The sequence shown here is derived from an EMBL/GenBank/DDBJ whole genome shotgun (WGS) entry which is preliminary data.</text>
</comment>
<dbReference type="CDD" id="cd04784">
    <property type="entry name" value="HTH_CadR-PbrR"/>
    <property type="match status" value="1"/>
</dbReference>
<dbReference type="EMBL" id="MUKV01000001">
    <property type="protein sequence ID" value="OQS44283.1"/>
    <property type="molecule type" value="Genomic_DNA"/>
</dbReference>
<reference evidence="3 6" key="2">
    <citation type="submission" date="2021-03" db="EMBL/GenBank/DDBJ databases">
        <title>First Case of infection caused by Chromobacterium haemolyticum derived from water in China.</title>
        <authorList>
            <person name="Chen J."/>
            <person name="Liu C."/>
        </authorList>
    </citation>
    <scope>NUCLEOTIDE SEQUENCE [LARGE SCALE GENOMIC DNA]</scope>
    <source>
        <strain evidence="3 6">WJ-5</strain>
    </source>
</reference>
<dbReference type="PROSITE" id="PS50937">
    <property type="entry name" value="HTH_MERR_2"/>
    <property type="match status" value="1"/>
</dbReference>
<dbReference type="AlphaFoldDB" id="A0A1W0DCU2"/>
<dbReference type="Proteomes" id="UP000192721">
    <property type="component" value="Unassembled WGS sequence"/>
</dbReference>
<evidence type="ECO:0000313" key="4">
    <source>
        <dbReference type="EMBL" id="OQS44283.1"/>
    </source>
</evidence>
<organism evidence="4 5">
    <name type="scientific">Chromobacterium haemolyticum</name>
    <dbReference type="NCBI Taxonomy" id="394935"/>
    <lineage>
        <taxon>Bacteria</taxon>
        <taxon>Pseudomonadati</taxon>
        <taxon>Pseudomonadota</taxon>
        <taxon>Betaproteobacteria</taxon>
        <taxon>Neisseriales</taxon>
        <taxon>Chromobacteriaceae</taxon>
        <taxon>Chromobacterium</taxon>
    </lineage>
</organism>
<dbReference type="STRING" id="394935.GCA_000758475_03200"/>
<gene>
    <name evidence="4" type="ORF">B0T45_01415</name>
    <name evidence="3" type="ORF">J1C50_15920</name>
</gene>
<dbReference type="SUPFAM" id="SSF46955">
    <property type="entry name" value="Putative DNA-binding domain"/>
    <property type="match status" value="1"/>
</dbReference>
<evidence type="ECO:0000313" key="3">
    <source>
        <dbReference type="EMBL" id="MBO0416997.1"/>
    </source>
</evidence>
<dbReference type="SMART" id="SM00422">
    <property type="entry name" value="HTH_MERR"/>
    <property type="match status" value="1"/>
</dbReference>
<dbReference type="PRINTS" id="PR00040">
    <property type="entry name" value="HTHMERR"/>
</dbReference>
<dbReference type="PANTHER" id="PTHR30204">
    <property type="entry name" value="REDOX-CYCLING DRUG-SENSING TRANSCRIPTIONAL ACTIVATOR SOXR"/>
    <property type="match status" value="1"/>
</dbReference>
<feature type="domain" description="HTH merR-type" evidence="2">
    <location>
        <begin position="1"/>
        <end position="69"/>
    </location>
</feature>
<dbReference type="RefSeq" id="WP_019103421.1">
    <property type="nucleotide sequence ID" value="NZ_AP019312.1"/>
</dbReference>
<dbReference type="Gene3D" id="1.10.1660.10">
    <property type="match status" value="1"/>
</dbReference>
<evidence type="ECO:0000313" key="5">
    <source>
        <dbReference type="Proteomes" id="UP000192721"/>
    </source>
</evidence>
<dbReference type="GO" id="GO:0003700">
    <property type="term" value="F:DNA-binding transcription factor activity"/>
    <property type="evidence" value="ECO:0007669"/>
    <property type="project" value="InterPro"/>
</dbReference>
<dbReference type="GeneID" id="58558478"/>
<dbReference type="InterPro" id="IPR000551">
    <property type="entry name" value="MerR-type_HTH_dom"/>
</dbReference>
<dbReference type="OrthoDB" id="9808480at2"/>
<dbReference type="InterPro" id="IPR047057">
    <property type="entry name" value="MerR_fam"/>
</dbReference>
<keyword evidence="1" id="KW-0238">DNA-binding</keyword>
<protein>
    <submittedName>
        <fullName evidence="3">Cd(II)/Pb(II)-responsive transcriptional regulator</fullName>
    </submittedName>
    <submittedName>
        <fullName evidence="4">MerR family transcriptional regulator</fullName>
    </submittedName>
</protein>
<evidence type="ECO:0000256" key="1">
    <source>
        <dbReference type="ARBA" id="ARBA00023125"/>
    </source>
</evidence>
<dbReference type="GO" id="GO:0045893">
    <property type="term" value="P:positive regulation of DNA-templated transcription"/>
    <property type="evidence" value="ECO:0007669"/>
    <property type="project" value="InterPro"/>
</dbReference>